<dbReference type="EMBL" id="NGNX01000062">
    <property type="protein sequence ID" value="OYR90016.1"/>
    <property type="molecule type" value="Genomic_DNA"/>
</dbReference>
<evidence type="ECO:0000313" key="1">
    <source>
        <dbReference type="EMBL" id="OYR87145.1"/>
    </source>
</evidence>
<evidence type="ECO:0000313" key="4">
    <source>
        <dbReference type="Proteomes" id="UP000216316"/>
    </source>
</evidence>
<proteinExistence type="predicted"/>
<dbReference type="AlphaFoldDB" id="A0A256LAA7"/>
<accession>A0A256LAA7</accession>
<reference evidence="2 3" key="1">
    <citation type="submission" date="2017-04" db="EMBL/GenBank/DDBJ databases">
        <authorList>
            <person name="Afonso C.L."/>
            <person name="Miller P.J."/>
            <person name="Scott M.A."/>
            <person name="Spackman E."/>
            <person name="Goraichik I."/>
            <person name="Dimitrov K.M."/>
            <person name="Suarez D.L."/>
            <person name="Swayne D.E."/>
        </authorList>
    </citation>
    <scope>NUCLEOTIDE SEQUENCE [LARGE SCALE GENOMIC DNA]</scope>
    <source>
        <strain evidence="2 3">609q</strain>
    </source>
</reference>
<protein>
    <submittedName>
        <fullName evidence="2">Uncharacterized protein</fullName>
    </submittedName>
</protein>
<sequence>MKIKKLTVYQLNKLREYLFTKRLMASNRDEWQKYADMSDEVSKELQVRRAGGEPNVCKHIERRIENSNKRSAGRYGVYVR</sequence>
<evidence type="ECO:0000313" key="3">
    <source>
        <dbReference type="Proteomes" id="UP000215828"/>
    </source>
</evidence>
<gene>
    <name evidence="1" type="ORF">CBF53_09150</name>
    <name evidence="2" type="ORF">CBF70_10210</name>
</gene>
<evidence type="ECO:0000313" key="2">
    <source>
        <dbReference type="EMBL" id="OYR90016.1"/>
    </source>
</evidence>
<dbReference type="Proteomes" id="UP000216316">
    <property type="component" value="Unassembled WGS sequence"/>
</dbReference>
<reference evidence="3 4" key="3">
    <citation type="submission" date="2017-09" db="EMBL/GenBank/DDBJ databases">
        <title>Tripartite evolution among Lactobacillus johnsonii, Lactobacillus taiwanensis, Lactobacillus reuteri and their rodent host.</title>
        <authorList>
            <person name="Wang T."/>
            <person name="Knowles S."/>
            <person name="Cheng C."/>
        </authorList>
    </citation>
    <scope>NUCLEOTIDE SEQUENCE [LARGE SCALE GENOMIC DNA]</scope>
    <source>
        <strain evidence="2 3">609q</strain>
        <strain evidence="1 4">609u</strain>
    </source>
</reference>
<name>A0A256LAA7_9LACO</name>
<reference evidence="1" key="2">
    <citation type="submission" date="2017-05" db="EMBL/GenBank/DDBJ databases">
        <authorList>
            <person name="Lin X.B."/>
            <person name="Stothard P."/>
            <person name="Tasseva G."/>
            <person name="Walter J."/>
        </authorList>
    </citation>
    <scope>NUCLEOTIDE SEQUENCE</scope>
    <source>
        <strain evidence="1">609u</strain>
    </source>
</reference>
<dbReference type="RefSeq" id="WP_094496918.1">
    <property type="nucleotide sequence ID" value="NZ_NGNV01000055.1"/>
</dbReference>
<dbReference type="EMBL" id="NGNV01000055">
    <property type="protein sequence ID" value="OYR87145.1"/>
    <property type="molecule type" value="Genomic_DNA"/>
</dbReference>
<keyword evidence="4" id="KW-1185">Reference proteome</keyword>
<organism evidence="2 3">
    <name type="scientific">Lactobacillus taiwanensis</name>
    <dbReference type="NCBI Taxonomy" id="508451"/>
    <lineage>
        <taxon>Bacteria</taxon>
        <taxon>Bacillati</taxon>
        <taxon>Bacillota</taxon>
        <taxon>Bacilli</taxon>
        <taxon>Lactobacillales</taxon>
        <taxon>Lactobacillaceae</taxon>
        <taxon>Lactobacillus</taxon>
    </lineage>
</organism>
<comment type="caution">
    <text evidence="2">The sequence shown here is derived from an EMBL/GenBank/DDBJ whole genome shotgun (WGS) entry which is preliminary data.</text>
</comment>
<dbReference type="Proteomes" id="UP000215828">
    <property type="component" value="Unassembled WGS sequence"/>
</dbReference>